<sequence>MKKALTLLSLALLGSALTSQAGAATLTVWTHFGGPELAWLKSQAADFTKKTGTQVSLVSVPFDNIPDKFIQSAPKGQGPDVVVTLPQDRLGQLAAAGVVEPMDKYVTSRTDFDKTALTAMTYKGKLFGLPMFAESVALVYNKKLIPNAPTTWSAFLAAAQKNTGNGKFGFLADLSNAYMNYGVVSAYGGYVFKNTSGTLNPKDIGLANAGAEKASAFLNDLRYKYNLVPEGVDGGAAKSAFVDGRLAMLLTGPWDIGDIKKAGIDYGIAAFPTPPGATGKWSPFVGVQGTMINAYGKQKAASAQFAKQISSSTAQVSFNQAGGRIPVSLSARTKLKADPVVAGFGKTISMGTPMPNIVEMGSVWGPWSAAIAQSVQKPNQNYSQILDKAVAEINSNIK</sequence>
<dbReference type="InterPro" id="IPR006059">
    <property type="entry name" value="SBP"/>
</dbReference>
<dbReference type="GO" id="GO:0015768">
    <property type="term" value="P:maltose transport"/>
    <property type="evidence" value="ECO:0007669"/>
    <property type="project" value="TreeGrafter"/>
</dbReference>
<dbReference type="InterPro" id="IPR006060">
    <property type="entry name" value="Maltose/Cyclodextrin-bd"/>
</dbReference>
<dbReference type="RefSeq" id="WP_064014794.1">
    <property type="nucleotide sequence ID" value="NZ_CP011387.1"/>
</dbReference>
<dbReference type="Gene3D" id="3.40.190.10">
    <property type="entry name" value="Periplasmic binding protein-like II"/>
    <property type="match status" value="2"/>
</dbReference>
<dbReference type="Pfam" id="PF13416">
    <property type="entry name" value="SBP_bac_8"/>
    <property type="match status" value="1"/>
</dbReference>
<dbReference type="SUPFAM" id="SSF53850">
    <property type="entry name" value="Periplasmic binding protein-like II"/>
    <property type="match status" value="1"/>
</dbReference>
<evidence type="ECO:0000256" key="5">
    <source>
        <dbReference type="SAM" id="SignalP"/>
    </source>
</evidence>
<accession>A0A172T9M6</accession>
<name>A0A172T9M6_9DEIO</name>
<dbReference type="KEGG" id="dpu:SU48_08045"/>
<dbReference type="STRING" id="1182568.SU48_08045"/>
<evidence type="ECO:0000256" key="1">
    <source>
        <dbReference type="ARBA" id="ARBA00008520"/>
    </source>
</evidence>
<keyword evidence="4 5" id="KW-0732">Signal</keyword>
<dbReference type="AlphaFoldDB" id="A0A172T9M6"/>
<comment type="similarity">
    <text evidence="1">Belongs to the bacterial solute-binding protein 1 family.</text>
</comment>
<dbReference type="PATRIC" id="fig|1182568.3.peg.1671"/>
<keyword evidence="2" id="KW-0813">Transport</keyword>
<keyword evidence="7" id="KW-1185">Reference proteome</keyword>
<feature type="signal peptide" evidence="5">
    <location>
        <begin position="1"/>
        <end position="23"/>
    </location>
</feature>
<dbReference type="OrthoDB" id="9766758at2"/>
<feature type="chain" id="PRO_5008000549" evidence="5">
    <location>
        <begin position="24"/>
        <end position="398"/>
    </location>
</feature>
<keyword evidence="3" id="KW-0762">Sugar transport</keyword>
<evidence type="ECO:0000256" key="4">
    <source>
        <dbReference type="ARBA" id="ARBA00022729"/>
    </source>
</evidence>
<evidence type="ECO:0000256" key="2">
    <source>
        <dbReference type="ARBA" id="ARBA00022448"/>
    </source>
</evidence>
<dbReference type="PANTHER" id="PTHR30061">
    <property type="entry name" value="MALTOSE-BINDING PERIPLASMIC PROTEIN"/>
    <property type="match status" value="1"/>
</dbReference>
<dbReference type="PANTHER" id="PTHR30061:SF50">
    <property type="entry name" value="MALTOSE_MALTODEXTRIN-BINDING PERIPLASMIC PROTEIN"/>
    <property type="match status" value="1"/>
</dbReference>
<evidence type="ECO:0000256" key="3">
    <source>
        <dbReference type="ARBA" id="ARBA00022597"/>
    </source>
</evidence>
<organism evidence="6 7">
    <name type="scientific">Deinococcus puniceus</name>
    <dbReference type="NCBI Taxonomy" id="1182568"/>
    <lineage>
        <taxon>Bacteria</taxon>
        <taxon>Thermotogati</taxon>
        <taxon>Deinococcota</taxon>
        <taxon>Deinococci</taxon>
        <taxon>Deinococcales</taxon>
        <taxon>Deinococcaceae</taxon>
        <taxon>Deinococcus</taxon>
    </lineage>
</organism>
<dbReference type="EMBL" id="CP011387">
    <property type="protein sequence ID" value="ANE43725.1"/>
    <property type="molecule type" value="Genomic_DNA"/>
</dbReference>
<protein>
    <submittedName>
        <fullName evidence="6">Sugar ABC transporter substrate-binding protein</fullName>
    </submittedName>
</protein>
<gene>
    <name evidence="6" type="ORF">SU48_08045</name>
</gene>
<reference evidence="6 7" key="1">
    <citation type="submission" date="2015-01" db="EMBL/GenBank/DDBJ databases">
        <title>Deinococcus puniceus/DY1/ whole genome sequencing.</title>
        <authorList>
            <person name="Kim M.K."/>
            <person name="Srinivasan S."/>
            <person name="Lee J.-J."/>
        </authorList>
    </citation>
    <scope>NUCLEOTIDE SEQUENCE [LARGE SCALE GENOMIC DNA]</scope>
    <source>
        <strain evidence="6 7">DY1</strain>
    </source>
</reference>
<dbReference type="GO" id="GO:0042956">
    <property type="term" value="P:maltodextrin transmembrane transport"/>
    <property type="evidence" value="ECO:0007669"/>
    <property type="project" value="TreeGrafter"/>
</dbReference>
<dbReference type="CDD" id="cd13586">
    <property type="entry name" value="PBP2_Maltose_binding_like"/>
    <property type="match status" value="1"/>
</dbReference>
<dbReference type="GO" id="GO:0015144">
    <property type="term" value="F:carbohydrate transmembrane transporter activity"/>
    <property type="evidence" value="ECO:0007669"/>
    <property type="project" value="InterPro"/>
</dbReference>
<evidence type="ECO:0000313" key="6">
    <source>
        <dbReference type="EMBL" id="ANE43725.1"/>
    </source>
</evidence>
<dbReference type="GO" id="GO:0055052">
    <property type="term" value="C:ATP-binding cassette (ABC) transporter complex, substrate-binding subunit-containing"/>
    <property type="evidence" value="ECO:0007669"/>
    <property type="project" value="TreeGrafter"/>
</dbReference>
<dbReference type="GO" id="GO:1901982">
    <property type="term" value="F:maltose binding"/>
    <property type="evidence" value="ECO:0007669"/>
    <property type="project" value="TreeGrafter"/>
</dbReference>
<dbReference type="Proteomes" id="UP000077363">
    <property type="component" value="Chromosome"/>
</dbReference>
<evidence type="ECO:0000313" key="7">
    <source>
        <dbReference type="Proteomes" id="UP000077363"/>
    </source>
</evidence>
<dbReference type="PRINTS" id="PR00181">
    <property type="entry name" value="MALTOSEBP"/>
</dbReference>
<proteinExistence type="inferred from homology"/>